<evidence type="ECO:0000256" key="4">
    <source>
        <dbReference type="ARBA" id="ARBA00023136"/>
    </source>
</evidence>
<evidence type="ECO:0000256" key="2">
    <source>
        <dbReference type="ARBA" id="ARBA00022452"/>
    </source>
</evidence>
<dbReference type="SUPFAM" id="SSF56954">
    <property type="entry name" value="Outer membrane efflux proteins (OEP)"/>
    <property type="match status" value="1"/>
</dbReference>
<dbReference type="GO" id="GO:0009279">
    <property type="term" value="C:cell outer membrane"/>
    <property type="evidence" value="ECO:0007669"/>
    <property type="project" value="UniProtKB-SubCell"/>
</dbReference>
<proteinExistence type="inferred from homology"/>
<comment type="subcellular location">
    <subcellularLocation>
        <location evidence="8">Cell outer membrane</location>
        <topology evidence="8">Lipid-anchor</topology>
    </subcellularLocation>
</comment>
<accession>A0A0P9PEB7</accession>
<gene>
    <name evidence="9" type="ORF">ALO92_04761</name>
</gene>
<dbReference type="Gene3D" id="1.20.1600.10">
    <property type="entry name" value="Outer membrane efflux proteins (OEP)"/>
    <property type="match status" value="1"/>
</dbReference>
<dbReference type="EMBL" id="LJQB01000075">
    <property type="protein sequence ID" value="KPW83122.1"/>
    <property type="molecule type" value="Genomic_DNA"/>
</dbReference>
<evidence type="ECO:0000256" key="1">
    <source>
        <dbReference type="ARBA" id="ARBA00007613"/>
    </source>
</evidence>
<comment type="caution">
    <text evidence="9">The sequence shown here is derived from an EMBL/GenBank/DDBJ whole genome shotgun (WGS) entry which is preliminary data.</text>
</comment>
<comment type="similarity">
    <text evidence="1 8">Belongs to the outer membrane factor (OMF) (TC 1.B.17) family.</text>
</comment>
<keyword evidence="4 8" id="KW-0472">Membrane</keyword>
<evidence type="ECO:0000256" key="6">
    <source>
        <dbReference type="ARBA" id="ARBA00023237"/>
    </source>
</evidence>
<dbReference type="AlphaFoldDB" id="A0A0P9PEB7"/>
<dbReference type="Pfam" id="PF02321">
    <property type="entry name" value="OEP"/>
    <property type="match status" value="2"/>
</dbReference>
<dbReference type="InterPro" id="IPR010131">
    <property type="entry name" value="MdtP/NodT-like"/>
</dbReference>
<keyword evidence="6" id="KW-0998">Cell outer membrane</keyword>
<keyword evidence="3 8" id="KW-0812">Transmembrane</keyword>
<dbReference type="InterPro" id="IPR003423">
    <property type="entry name" value="OMP_efflux"/>
</dbReference>
<evidence type="ECO:0000313" key="10">
    <source>
        <dbReference type="Proteomes" id="UP000050411"/>
    </source>
</evidence>
<dbReference type="PANTHER" id="PTHR30203">
    <property type="entry name" value="OUTER MEMBRANE CATION EFFLUX PROTEIN"/>
    <property type="match status" value="1"/>
</dbReference>
<evidence type="ECO:0000256" key="7">
    <source>
        <dbReference type="ARBA" id="ARBA00023288"/>
    </source>
</evidence>
<sequence>MHATKGICGAVRNLATMFLIVRILAPLPPFSRHHCSGIFESFMSIGKPAGHVLSSMFLVSLLSGCTLGPDYQLPAVEVARQWHAPLPHGASTVGLEDWWQQFNDPALATLLRLAQADSPSLDKALARIAQARATLDGSFADRLPQVSGGVSKSRAGITQSGLKQSGTTSGATLDASWELDLFGKLRRTDEASRNLLEARVNDWHDARVSLAAEVGDDFVQYRGCQMLVNAYRDQAQSQEQTARLTRVSFQAGFTAASDSSLSDASAAASNATLIKQQSECDVLLKSLVALTGSDEEKVREVLGHTPARLPQPALLDVREIPADLVRQRPDLASSERELAAANAQIGAAQADRLPSLSLVGAFEVGTTTGIFSRNWSLGPQLTVPLFDAGKRRAAVDSARAEYDTALATYRQTLRTAVMEVEQSLVRLDAARRSQASTQRASDGYEASFEATDRNWQAGNASLLDREVARRSALSAQIELITVQQNQVRYWIALYKALGGGWQGSRDGLAGETPKRGGV</sequence>
<keyword evidence="2 8" id="KW-1134">Transmembrane beta strand</keyword>
<keyword evidence="7 8" id="KW-0449">Lipoprotein</keyword>
<dbReference type="NCBIfam" id="TIGR01845">
    <property type="entry name" value="outer_NodT"/>
    <property type="match status" value="1"/>
</dbReference>
<evidence type="ECO:0000256" key="8">
    <source>
        <dbReference type="RuleBase" id="RU362097"/>
    </source>
</evidence>
<evidence type="ECO:0000313" key="9">
    <source>
        <dbReference type="EMBL" id="KPW83122.1"/>
    </source>
</evidence>
<dbReference type="Gene3D" id="2.20.200.10">
    <property type="entry name" value="Outer membrane efflux proteins (OEP)"/>
    <property type="match status" value="1"/>
</dbReference>
<evidence type="ECO:0000256" key="5">
    <source>
        <dbReference type="ARBA" id="ARBA00023139"/>
    </source>
</evidence>
<name>A0A0P9PEB7_9PSED</name>
<dbReference type="GO" id="GO:0015562">
    <property type="term" value="F:efflux transmembrane transporter activity"/>
    <property type="evidence" value="ECO:0007669"/>
    <property type="project" value="InterPro"/>
</dbReference>
<keyword evidence="5 8" id="KW-0564">Palmitate</keyword>
<reference evidence="9 10" key="1">
    <citation type="submission" date="2015-09" db="EMBL/GenBank/DDBJ databases">
        <title>Genome announcement of multiple Pseudomonas syringae strains.</title>
        <authorList>
            <person name="Thakur S."/>
            <person name="Wang P.W."/>
            <person name="Gong Y."/>
            <person name="Weir B.S."/>
            <person name="Guttman D.S."/>
        </authorList>
    </citation>
    <scope>NUCLEOTIDE SEQUENCE [LARGE SCALE GENOMIC DNA]</scope>
    <source>
        <strain evidence="9 10">ICMP19117</strain>
    </source>
</reference>
<dbReference type="PATRIC" id="fig|200452.3.peg.1993"/>
<dbReference type="Proteomes" id="UP000050411">
    <property type="component" value="Unassembled WGS sequence"/>
</dbReference>
<protein>
    <submittedName>
        <fullName evidence="9">PseA</fullName>
    </submittedName>
</protein>
<organism evidence="9 10">
    <name type="scientific">Pseudomonas congelans</name>
    <dbReference type="NCBI Taxonomy" id="200452"/>
    <lineage>
        <taxon>Bacteria</taxon>
        <taxon>Pseudomonadati</taxon>
        <taxon>Pseudomonadota</taxon>
        <taxon>Gammaproteobacteria</taxon>
        <taxon>Pseudomonadales</taxon>
        <taxon>Pseudomonadaceae</taxon>
        <taxon>Pseudomonas</taxon>
    </lineage>
</organism>
<dbReference type="PANTHER" id="PTHR30203:SF30">
    <property type="entry name" value="OUTER MEMBRANE PROTEIN-RELATED"/>
    <property type="match status" value="1"/>
</dbReference>
<evidence type="ECO:0000256" key="3">
    <source>
        <dbReference type="ARBA" id="ARBA00022692"/>
    </source>
</evidence>